<keyword evidence="4" id="KW-0808">Transferase</keyword>
<evidence type="ECO:0000256" key="1">
    <source>
        <dbReference type="ARBA" id="ARBA00000900"/>
    </source>
</evidence>
<protein>
    <recommendedName>
        <fullName evidence="3">RING-type E3 ubiquitin transferase</fullName>
        <ecNumber evidence="3">2.3.2.27</ecNumber>
    </recommendedName>
</protein>
<evidence type="ECO:0000256" key="2">
    <source>
        <dbReference type="ARBA" id="ARBA00004141"/>
    </source>
</evidence>
<evidence type="ECO:0000256" key="3">
    <source>
        <dbReference type="ARBA" id="ARBA00012483"/>
    </source>
</evidence>
<evidence type="ECO:0000259" key="15">
    <source>
        <dbReference type="PROSITE" id="PS50089"/>
    </source>
</evidence>
<keyword evidence="7 12" id="KW-0863">Zinc-finger</keyword>
<dbReference type="GO" id="GO:0061630">
    <property type="term" value="F:ubiquitin protein ligase activity"/>
    <property type="evidence" value="ECO:0007669"/>
    <property type="project" value="UniProtKB-EC"/>
</dbReference>
<evidence type="ECO:0000256" key="11">
    <source>
        <dbReference type="ARBA" id="ARBA00023136"/>
    </source>
</evidence>
<feature type="transmembrane region" description="Helical" evidence="14">
    <location>
        <begin position="71"/>
        <end position="92"/>
    </location>
</feature>
<evidence type="ECO:0000256" key="4">
    <source>
        <dbReference type="ARBA" id="ARBA00022679"/>
    </source>
</evidence>
<keyword evidence="17" id="KW-1185">Reference proteome</keyword>
<evidence type="ECO:0000313" key="17">
    <source>
        <dbReference type="Proteomes" id="UP001159364"/>
    </source>
</evidence>
<dbReference type="EMBL" id="JAIWQS010000008">
    <property type="protein sequence ID" value="KAJ8900231.1"/>
    <property type="molecule type" value="Genomic_DNA"/>
</dbReference>
<dbReference type="SUPFAM" id="SSF57850">
    <property type="entry name" value="RING/U-box"/>
    <property type="match status" value="1"/>
</dbReference>
<evidence type="ECO:0000256" key="12">
    <source>
        <dbReference type="PROSITE-ProRule" id="PRU00175"/>
    </source>
</evidence>
<keyword evidence="10 14" id="KW-1133">Transmembrane helix</keyword>
<evidence type="ECO:0000256" key="7">
    <source>
        <dbReference type="ARBA" id="ARBA00022771"/>
    </source>
</evidence>
<accession>A0AAV8UCU2</accession>
<feature type="transmembrane region" description="Helical" evidence="14">
    <location>
        <begin position="219"/>
        <end position="248"/>
    </location>
</feature>
<reference evidence="16 17" key="1">
    <citation type="submission" date="2021-09" db="EMBL/GenBank/DDBJ databases">
        <title>Genomic insights and catalytic innovation underlie evolution of tropane alkaloids biosynthesis.</title>
        <authorList>
            <person name="Wang Y.-J."/>
            <person name="Tian T."/>
            <person name="Huang J.-P."/>
            <person name="Huang S.-X."/>
        </authorList>
    </citation>
    <scope>NUCLEOTIDE SEQUENCE [LARGE SCALE GENOMIC DNA]</scope>
    <source>
        <strain evidence="16">KIB-2018</strain>
        <tissue evidence="16">Leaf</tissue>
    </source>
</reference>
<proteinExistence type="predicted"/>
<dbReference type="Proteomes" id="UP001159364">
    <property type="component" value="Linkage Group LG08"/>
</dbReference>
<dbReference type="AlphaFoldDB" id="A0AAV8UCU2"/>
<sequence>MHAPASGIDDTSPLLRSRRRQPQPLRCAAARFLRQASSRRMLLREPSVRVRENAAEELEERQSDWAYSTPIIALDLLWNLAFMVVAVVVLGFSVKESPVVPLRLWVIGYVLQCFFHVVCVVHEYRRRREERNVSESWGIGDSRYGSVSDGGNSIDYGTWQRGSDEETNITKQLESANTMFSFIWWIIGFYWVFSCYQTLKHDSPQLYWICASFLFLDVVFIIICIVIACLIGLAICCCLPCILGVLYAMADRVGATKEEIDQLPNFNFCRIVDDEKVNGEIQESFGGIMTECNTTTPAKRVLSHEDAECCICLSAYDDGAELRELPCCHHFHSMCIDKWLHINATCPLCKLNILKPSNLSGIDRV</sequence>
<dbReference type="InterPro" id="IPR013083">
    <property type="entry name" value="Znf_RING/FYVE/PHD"/>
</dbReference>
<comment type="catalytic activity">
    <reaction evidence="1">
        <text>S-ubiquitinyl-[E2 ubiquitin-conjugating enzyme]-L-cysteine + [acceptor protein]-L-lysine = [E2 ubiquitin-conjugating enzyme]-L-cysteine + N(6)-ubiquitinyl-[acceptor protein]-L-lysine.</text>
        <dbReference type="EC" id="2.3.2.27"/>
    </reaction>
</comment>
<feature type="domain" description="RING-type" evidence="15">
    <location>
        <begin position="309"/>
        <end position="350"/>
    </location>
</feature>
<evidence type="ECO:0000256" key="5">
    <source>
        <dbReference type="ARBA" id="ARBA00022692"/>
    </source>
</evidence>
<evidence type="ECO:0000313" key="16">
    <source>
        <dbReference type="EMBL" id="KAJ8900231.1"/>
    </source>
</evidence>
<dbReference type="GO" id="GO:0008270">
    <property type="term" value="F:zinc ion binding"/>
    <property type="evidence" value="ECO:0007669"/>
    <property type="project" value="UniProtKB-KW"/>
</dbReference>
<dbReference type="EC" id="2.3.2.27" evidence="3"/>
<dbReference type="SMART" id="SM00184">
    <property type="entry name" value="RING"/>
    <property type="match status" value="1"/>
</dbReference>
<evidence type="ECO:0000256" key="10">
    <source>
        <dbReference type="ARBA" id="ARBA00022989"/>
    </source>
</evidence>
<dbReference type="GO" id="GO:0000325">
    <property type="term" value="C:plant-type vacuole"/>
    <property type="evidence" value="ECO:0007669"/>
    <property type="project" value="TreeGrafter"/>
</dbReference>
<dbReference type="PANTHER" id="PTHR45977:SF42">
    <property type="entry name" value="RING_U-BOX SUPERFAMILY PROTEIN"/>
    <property type="match status" value="1"/>
</dbReference>
<dbReference type="InterPro" id="IPR001841">
    <property type="entry name" value="Znf_RING"/>
</dbReference>
<organism evidence="16 17">
    <name type="scientific">Erythroxylum novogranatense</name>
    <dbReference type="NCBI Taxonomy" id="1862640"/>
    <lineage>
        <taxon>Eukaryota</taxon>
        <taxon>Viridiplantae</taxon>
        <taxon>Streptophyta</taxon>
        <taxon>Embryophyta</taxon>
        <taxon>Tracheophyta</taxon>
        <taxon>Spermatophyta</taxon>
        <taxon>Magnoliopsida</taxon>
        <taxon>eudicotyledons</taxon>
        <taxon>Gunneridae</taxon>
        <taxon>Pentapetalae</taxon>
        <taxon>rosids</taxon>
        <taxon>fabids</taxon>
        <taxon>Malpighiales</taxon>
        <taxon>Erythroxylaceae</taxon>
        <taxon>Erythroxylum</taxon>
    </lineage>
</organism>
<evidence type="ECO:0000256" key="8">
    <source>
        <dbReference type="ARBA" id="ARBA00022786"/>
    </source>
</evidence>
<keyword evidence="9" id="KW-0862">Zinc</keyword>
<name>A0AAV8UCU2_9ROSI</name>
<gene>
    <name evidence="16" type="ORF">K2173_024871</name>
</gene>
<dbReference type="Pfam" id="PF13639">
    <property type="entry name" value="zf-RING_2"/>
    <property type="match status" value="1"/>
</dbReference>
<keyword evidence="11 14" id="KW-0472">Membrane</keyword>
<dbReference type="PANTHER" id="PTHR45977">
    <property type="entry name" value="TARGET OF ERK KINASE MPK-1"/>
    <property type="match status" value="1"/>
</dbReference>
<dbReference type="GO" id="GO:0006511">
    <property type="term" value="P:ubiquitin-dependent protein catabolic process"/>
    <property type="evidence" value="ECO:0007669"/>
    <property type="project" value="TreeGrafter"/>
</dbReference>
<keyword evidence="8" id="KW-0833">Ubl conjugation pathway</keyword>
<dbReference type="GO" id="GO:0016020">
    <property type="term" value="C:membrane"/>
    <property type="evidence" value="ECO:0007669"/>
    <property type="project" value="UniProtKB-SubCell"/>
</dbReference>
<keyword evidence="6" id="KW-0479">Metal-binding</keyword>
<evidence type="ECO:0000256" key="13">
    <source>
        <dbReference type="SAM" id="MobiDB-lite"/>
    </source>
</evidence>
<evidence type="ECO:0000256" key="6">
    <source>
        <dbReference type="ARBA" id="ARBA00022723"/>
    </source>
</evidence>
<dbReference type="GO" id="GO:0016567">
    <property type="term" value="P:protein ubiquitination"/>
    <property type="evidence" value="ECO:0007669"/>
    <property type="project" value="TreeGrafter"/>
</dbReference>
<evidence type="ECO:0000256" key="9">
    <source>
        <dbReference type="ARBA" id="ARBA00022833"/>
    </source>
</evidence>
<dbReference type="PROSITE" id="PS50089">
    <property type="entry name" value="ZF_RING_2"/>
    <property type="match status" value="1"/>
</dbReference>
<comment type="caution">
    <text evidence="16">The sequence shown here is derived from an EMBL/GenBank/DDBJ whole genome shotgun (WGS) entry which is preliminary data.</text>
</comment>
<keyword evidence="5 14" id="KW-0812">Transmembrane</keyword>
<comment type="subcellular location">
    <subcellularLocation>
        <location evidence="2">Membrane</location>
        <topology evidence="2">Multi-pass membrane protein</topology>
    </subcellularLocation>
</comment>
<feature type="transmembrane region" description="Helical" evidence="14">
    <location>
        <begin position="104"/>
        <end position="121"/>
    </location>
</feature>
<feature type="region of interest" description="Disordered" evidence="13">
    <location>
        <begin position="1"/>
        <end position="21"/>
    </location>
</feature>
<evidence type="ECO:0000256" key="14">
    <source>
        <dbReference type="SAM" id="Phobius"/>
    </source>
</evidence>
<feature type="transmembrane region" description="Helical" evidence="14">
    <location>
        <begin position="179"/>
        <end position="199"/>
    </location>
</feature>
<dbReference type="Gene3D" id="3.30.40.10">
    <property type="entry name" value="Zinc/RING finger domain, C3HC4 (zinc finger)"/>
    <property type="match status" value="1"/>
</dbReference>